<organism evidence="1 2">
    <name type="scientific">Helicobacter turcicus</name>
    <dbReference type="NCBI Taxonomy" id="2867412"/>
    <lineage>
        <taxon>Bacteria</taxon>
        <taxon>Pseudomonadati</taxon>
        <taxon>Campylobacterota</taxon>
        <taxon>Epsilonproteobacteria</taxon>
        <taxon>Campylobacterales</taxon>
        <taxon>Helicobacteraceae</taxon>
        <taxon>Helicobacter</taxon>
    </lineage>
</organism>
<gene>
    <name evidence="1" type="ORF">K4G57_06325</name>
</gene>
<dbReference type="Proteomes" id="UP000700059">
    <property type="component" value="Unassembled WGS sequence"/>
</dbReference>
<name>A0ABS7JNZ4_9HELI</name>
<protein>
    <submittedName>
        <fullName evidence="1">Uncharacterized protein</fullName>
    </submittedName>
</protein>
<sequence>MGGGARFQPYEIAVIDDNVMSLNLFVARPKIKFTPKYPNNRDNLNIFLKFLPPYVKIIFCIGSSIQRLEKADIFLYIEIREELRKNLLFTREKTSRNYADLCAVSSVPILPYEYKIIIDLSKSKII</sequence>
<accession>A0ABS7JNZ4</accession>
<evidence type="ECO:0000313" key="1">
    <source>
        <dbReference type="EMBL" id="MBX7491074.1"/>
    </source>
</evidence>
<proteinExistence type="predicted"/>
<keyword evidence="2" id="KW-1185">Reference proteome</keyword>
<evidence type="ECO:0000313" key="2">
    <source>
        <dbReference type="Proteomes" id="UP000700059"/>
    </source>
</evidence>
<dbReference type="RefSeq" id="WP_221561817.1">
    <property type="nucleotide sequence ID" value="NZ_JAIGYQ010000008.1"/>
</dbReference>
<comment type="caution">
    <text evidence="1">The sequence shown here is derived from an EMBL/GenBank/DDBJ whole genome shotgun (WGS) entry which is preliminary data.</text>
</comment>
<dbReference type="EMBL" id="JAIGYQ010000008">
    <property type="protein sequence ID" value="MBX7491074.1"/>
    <property type="molecule type" value="Genomic_DNA"/>
</dbReference>
<reference evidence="1 2" key="1">
    <citation type="submission" date="2021-08" db="EMBL/GenBank/DDBJ databases">
        <title>Helicobacter spp. isolated from feces of Anatolian Ground Squirrel (Spermophilus xanthoprymnus) in Turkey.</title>
        <authorList>
            <person name="Aydin F."/>
            <person name="Abay S."/>
            <person name="Kayman T."/>
            <person name="Karakaya E."/>
            <person name="Saticioglu I.B."/>
        </authorList>
    </citation>
    <scope>NUCLEOTIDE SEQUENCE [LARGE SCALE GENOMIC DNA]</scope>
    <source>
        <strain evidence="1 2">Faydin-H70</strain>
    </source>
</reference>